<sequence length="140" mass="14475">MTAPSATWPVLDGFRASLSPEGDGLRVEVQTTEGAVLRFGMDHRAVSAVVACLLDVARRAPPGIPPGPAARVAADAVGVALSDAGEALLVFETGGAALSYALPPDALAELARGLRQVGRHTSRLRAPPQVIHPHPRRHGA</sequence>
<gene>
    <name evidence="2" type="ORF">C8P66_10143</name>
</gene>
<proteinExistence type="predicted"/>
<organism evidence="2 3">
    <name type="scientific">Humitalea rosea</name>
    <dbReference type="NCBI Taxonomy" id="990373"/>
    <lineage>
        <taxon>Bacteria</taxon>
        <taxon>Pseudomonadati</taxon>
        <taxon>Pseudomonadota</taxon>
        <taxon>Alphaproteobacteria</taxon>
        <taxon>Acetobacterales</taxon>
        <taxon>Roseomonadaceae</taxon>
        <taxon>Humitalea</taxon>
    </lineage>
</organism>
<accession>A0A2W7KQF9</accession>
<dbReference type="RefSeq" id="WP_146422632.1">
    <property type="nucleotide sequence ID" value="NZ_QKYU01000001.1"/>
</dbReference>
<keyword evidence="3" id="KW-1185">Reference proteome</keyword>
<reference evidence="2 3" key="1">
    <citation type="submission" date="2018-06" db="EMBL/GenBank/DDBJ databases">
        <title>Genomic Encyclopedia of Archaeal and Bacterial Type Strains, Phase II (KMG-II): from individual species to whole genera.</title>
        <authorList>
            <person name="Goeker M."/>
        </authorList>
    </citation>
    <scope>NUCLEOTIDE SEQUENCE [LARGE SCALE GENOMIC DNA]</scope>
    <source>
        <strain evidence="2 3">DSM 24525</strain>
    </source>
</reference>
<evidence type="ECO:0000256" key="1">
    <source>
        <dbReference type="SAM" id="MobiDB-lite"/>
    </source>
</evidence>
<dbReference type="Proteomes" id="UP000249688">
    <property type="component" value="Unassembled WGS sequence"/>
</dbReference>
<feature type="region of interest" description="Disordered" evidence="1">
    <location>
        <begin position="121"/>
        <end position="140"/>
    </location>
</feature>
<name>A0A2W7KQF9_9PROT</name>
<evidence type="ECO:0000313" key="3">
    <source>
        <dbReference type="Proteomes" id="UP000249688"/>
    </source>
</evidence>
<protein>
    <submittedName>
        <fullName evidence="2">Uncharacterized protein</fullName>
    </submittedName>
</protein>
<dbReference type="AlphaFoldDB" id="A0A2W7KQF9"/>
<comment type="caution">
    <text evidence="2">The sequence shown here is derived from an EMBL/GenBank/DDBJ whole genome shotgun (WGS) entry which is preliminary data.</text>
</comment>
<dbReference type="EMBL" id="QKYU01000001">
    <property type="protein sequence ID" value="PZW50830.1"/>
    <property type="molecule type" value="Genomic_DNA"/>
</dbReference>
<evidence type="ECO:0000313" key="2">
    <source>
        <dbReference type="EMBL" id="PZW50830.1"/>
    </source>
</evidence>